<comment type="caution">
    <text evidence="3">The sequence shown here is derived from an EMBL/GenBank/DDBJ whole genome shotgun (WGS) entry which is preliminary data.</text>
</comment>
<dbReference type="EMBL" id="SRXW01000002">
    <property type="protein sequence ID" value="TGY88878.1"/>
    <property type="molecule type" value="Genomic_DNA"/>
</dbReference>
<dbReference type="InterPro" id="IPR003509">
    <property type="entry name" value="UPF0102_YraN-like"/>
</dbReference>
<dbReference type="Gene3D" id="3.40.1350.10">
    <property type="match status" value="1"/>
</dbReference>
<protein>
    <recommendedName>
        <fullName evidence="2">UPF0102 protein E5163_06995</fullName>
    </recommendedName>
</protein>
<dbReference type="GO" id="GO:0003676">
    <property type="term" value="F:nucleic acid binding"/>
    <property type="evidence" value="ECO:0007669"/>
    <property type="project" value="InterPro"/>
</dbReference>
<evidence type="ECO:0000256" key="1">
    <source>
        <dbReference type="ARBA" id="ARBA00006738"/>
    </source>
</evidence>
<dbReference type="PANTHER" id="PTHR34039:SF1">
    <property type="entry name" value="UPF0102 PROTEIN YRAN"/>
    <property type="match status" value="1"/>
</dbReference>
<reference evidence="3 4" key="1">
    <citation type="journal article" date="2017" name="Int. J. Syst. Evol. Microbiol.">
        <title>Marinicauda algicola sp. nov., isolated from a marine red alga Rhodosorus marinus.</title>
        <authorList>
            <person name="Jeong S.E."/>
            <person name="Jeon S.H."/>
            <person name="Chun B.H."/>
            <person name="Kim D.W."/>
            <person name="Jeon C.O."/>
        </authorList>
    </citation>
    <scope>NUCLEOTIDE SEQUENCE [LARGE SCALE GENOMIC DNA]</scope>
    <source>
        <strain evidence="3 4">JCM 31718</strain>
    </source>
</reference>
<dbReference type="InterPro" id="IPR011335">
    <property type="entry name" value="Restrct_endonuc-II-like"/>
</dbReference>
<dbReference type="SUPFAM" id="SSF52980">
    <property type="entry name" value="Restriction endonuclease-like"/>
    <property type="match status" value="1"/>
</dbReference>
<name>A0A4S2H0R0_9PROT</name>
<evidence type="ECO:0000313" key="3">
    <source>
        <dbReference type="EMBL" id="TGY88878.1"/>
    </source>
</evidence>
<dbReference type="AlphaFoldDB" id="A0A4S2H0R0"/>
<organism evidence="3 4">
    <name type="scientific">Marinicauda algicola</name>
    <dbReference type="NCBI Taxonomy" id="2029849"/>
    <lineage>
        <taxon>Bacteria</taxon>
        <taxon>Pseudomonadati</taxon>
        <taxon>Pseudomonadota</taxon>
        <taxon>Alphaproteobacteria</taxon>
        <taxon>Maricaulales</taxon>
        <taxon>Maricaulaceae</taxon>
        <taxon>Marinicauda</taxon>
    </lineage>
</organism>
<dbReference type="InterPro" id="IPR011856">
    <property type="entry name" value="tRNA_endonuc-like_dom_sf"/>
</dbReference>
<evidence type="ECO:0000313" key="4">
    <source>
        <dbReference type="Proteomes" id="UP000308054"/>
    </source>
</evidence>
<evidence type="ECO:0000256" key="2">
    <source>
        <dbReference type="HAMAP-Rule" id="MF_00048"/>
    </source>
</evidence>
<comment type="similarity">
    <text evidence="1 2">Belongs to the UPF0102 family.</text>
</comment>
<sequence length="133" mass="15128">MTRGPGTAKRRASARRGRRAETLVAVWLSLQGWHVLDRRARTGAGEIDLVARRGRVLAFIEVKTRRTTEEARLALSPRQRGRLLRAAGLWRARHRHYDALQPRFDLVLAVPWRLPVHLPGAFEAEGRDALTLL</sequence>
<proteinExistence type="inferred from homology"/>
<dbReference type="Pfam" id="PF02021">
    <property type="entry name" value="UPF0102"/>
    <property type="match status" value="1"/>
</dbReference>
<keyword evidence="4" id="KW-1185">Reference proteome</keyword>
<dbReference type="Proteomes" id="UP000308054">
    <property type="component" value="Unassembled WGS sequence"/>
</dbReference>
<dbReference type="HAMAP" id="MF_00048">
    <property type="entry name" value="UPF0102"/>
    <property type="match status" value="1"/>
</dbReference>
<dbReference type="NCBIfam" id="NF009151">
    <property type="entry name" value="PRK12497.1-5"/>
    <property type="match status" value="1"/>
</dbReference>
<dbReference type="RefSeq" id="WP_135995418.1">
    <property type="nucleotide sequence ID" value="NZ_CP071057.1"/>
</dbReference>
<dbReference type="OrthoDB" id="9812968at2"/>
<dbReference type="PANTHER" id="PTHR34039">
    <property type="entry name" value="UPF0102 PROTEIN YRAN"/>
    <property type="match status" value="1"/>
</dbReference>
<gene>
    <name evidence="3" type="ORF">E5163_06995</name>
</gene>
<accession>A0A4S2H0R0</accession>